<feature type="transmembrane region" description="Helical" evidence="1">
    <location>
        <begin position="93"/>
        <end position="112"/>
    </location>
</feature>
<keyword evidence="1" id="KW-0812">Transmembrane</keyword>
<dbReference type="RefSeq" id="WP_170139782.1">
    <property type="nucleotide sequence ID" value="NZ_QKZS01000057.1"/>
</dbReference>
<organism evidence="3 4">
    <name type="scientific">Cereibacter changlensis</name>
    <dbReference type="NCBI Taxonomy" id="402884"/>
    <lineage>
        <taxon>Bacteria</taxon>
        <taxon>Pseudomonadati</taxon>
        <taxon>Pseudomonadota</taxon>
        <taxon>Alphaproteobacteria</taxon>
        <taxon>Rhodobacterales</taxon>
        <taxon>Paracoccaceae</taxon>
        <taxon>Cereibacter</taxon>
    </lineage>
</organism>
<protein>
    <submittedName>
        <fullName evidence="3">Putative membrane protein</fullName>
    </submittedName>
</protein>
<evidence type="ECO:0000256" key="1">
    <source>
        <dbReference type="SAM" id="Phobius"/>
    </source>
</evidence>
<dbReference type="Proteomes" id="UP000249538">
    <property type="component" value="Unassembled WGS sequence"/>
</dbReference>
<dbReference type="PIRSF" id="PIRSF029509">
    <property type="entry name" value="UCP029509"/>
    <property type="match status" value="1"/>
</dbReference>
<dbReference type="InterPro" id="IPR016923">
    <property type="entry name" value="UCP029509"/>
</dbReference>
<sequence length="152" mass="16679">MITREAPALDFSASPSGYVRFVHPLHAVLLAFVFPLFLGTLAADIAYWRSAEIQWSNFAQWLNAGGLLVGGFALLAALVSLVRHRKFAIRRPAVYFVVLLAAWIVGFVNALVHSKDAWAIMPEALWWSGAATLLALVASWLGYAGFPAEEKH</sequence>
<dbReference type="EMBL" id="QKZS01000057">
    <property type="protein sequence ID" value="PZX46056.1"/>
    <property type="molecule type" value="Genomic_DNA"/>
</dbReference>
<feature type="transmembrane region" description="Helical" evidence="1">
    <location>
        <begin position="60"/>
        <end position="81"/>
    </location>
</feature>
<evidence type="ECO:0000313" key="3">
    <source>
        <dbReference type="EMBL" id="PZX46056.1"/>
    </source>
</evidence>
<accession>A0A2W7QF81</accession>
<keyword evidence="1" id="KW-0472">Membrane</keyword>
<comment type="caution">
    <text evidence="3">The sequence shown here is derived from an EMBL/GenBank/DDBJ whole genome shotgun (WGS) entry which is preliminary data.</text>
</comment>
<dbReference type="InterPro" id="IPR019251">
    <property type="entry name" value="DUF2231_TM"/>
</dbReference>
<feature type="transmembrane region" description="Helical" evidence="1">
    <location>
        <begin position="27"/>
        <end position="48"/>
    </location>
</feature>
<feature type="domain" description="DUF2231" evidence="2">
    <location>
        <begin position="23"/>
        <end position="142"/>
    </location>
</feature>
<keyword evidence="1" id="KW-1133">Transmembrane helix</keyword>
<name>A0A2W7QF81_9RHOB</name>
<feature type="transmembrane region" description="Helical" evidence="1">
    <location>
        <begin position="124"/>
        <end position="146"/>
    </location>
</feature>
<evidence type="ECO:0000313" key="4">
    <source>
        <dbReference type="Proteomes" id="UP000249538"/>
    </source>
</evidence>
<evidence type="ECO:0000259" key="2">
    <source>
        <dbReference type="Pfam" id="PF09990"/>
    </source>
</evidence>
<dbReference type="Pfam" id="PF09990">
    <property type="entry name" value="DUF2231"/>
    <property type="match status" value="1"/>
</dbReference>
<proteinExistence type="predicted"/>
<dbReference type="AlphaFoldDB" id="A0A2W7QF81"/>
<reference evidence="3 4" key="1">
    <citation type="submission" date="2018-06" db="EMBL/GenBank/DDBJ databases">
        <title>Genomic Encyclopedia of Archaeal and Bacterial Type Strains, Phase II (KMG-II): from individual species to whole genera.</title>
        <authorList>
            <person name="Goeker M."/>
        </authorList>
    </citation>
    <scope>NUCLEOTIDE SEQUENCE [LARGE SCALE GENOMIC DNA]</scope>
    <source>
        <strain evidence="3 4">DSM 18774</strain>
    </source>
</reference>
<gene>
    <name evidence="3" type="ORF">LX76_04696</name>
</gene>